<dbReference type="PROSITE" id="PS51387">
    <property type="entry name" value="FAD_PCMH"/>
    <property type="match status" value="1"/>
</dbReference>
<dbReference type="RefSeq" id="WP_376799866.1">
    <property type="nucleotide sequence ID" value="NZ_DBNB01000008.1"/>
</dbReference>
<name>A0A1W9HQT1_9HYPH</name>
<evidence type="ECO:0000313" key="6">
    <source>
        <dbReference type="EMBL" id="OQW49776.1"/>
    </source>
</evidence>
<dbReference type="Gene3D" id="3.30.465.10">
    <property type="match status" value="1"/>
</dbReference>
<reference evidence="6 7" key="1">
    <citation type="journal article" date="2017" name="Water Res.">
        <title>Comammox in drinking water systems.</title>
        <authorList>
            <person name="Wang Y."/>
            <person name="Ma L."/>
            <person name="Mao Y."/>
            <person name="Jiang X."/>
            <person name="Xia Y."/>
            <person name="Yu K."/>
            <person name="Li B."/>
            <person name="Zhang T."/>
        </authorList>
    </citation>
    <scope>NUCLEOTIDE SEQUENCE [LARGE SCALE GENOMIC DNA]</scope>
    <source>
        <strain evidence="6">SG_bin8</strain>
    </source>
</reference>
<dbReference type="Gene3D" id="1.10.45.10">
    <property type="entry name" value="Vanillyl-alcohol Oxidase, Chain A, domain 4"/>
    <property type="match status" value="1"/>
</dbReference>
<evidence type="ECO:0000259" key="5">
    <source>
        <dbReference type="PROSITE" id="PS51387"/>
    </source>
</evidence>
<dbReference type="AlphaFoldDB" id="A0A1W9HQT1"/>
<keyword evidence="3" id="KW-0285">Flavoprotein</keyword>
<dbReference type="Pfam" id="PF02913">
    <property type="entry name" value="FAD-oxidase_C"/>
    <property type="match status" value="1"/>
</dbReference>
<dbReference type="GO" id="GO:0071949">
    <property type="term" value="F:FAD binding"/>
    <property type="evidence" value="ECO:0007669"/>
    <property type="project" value="InterPro"/>
</dbReference>
<comment type="cofactor">
    <cofactor evidence="1">
        <name>FAD</name>
        <dbReference type="ChEBI" id="CHEBI:57692"/>
    </cofactor>
</comment>
<dbReference type="GO" id="GO:0003824">
    <property type="term" value="F:catalytic activity"/>
    <property type="evidence" value="ECO:0007669"/>
    <property type="project" value="InterPro"/>
</dbReference>
<dbReference type="PANTHER" id="PTHR43716:SF2">
    <property type="entry name" value="BLL6224 PROTEIN"/>
    <property type="match status" value="1"/>
</dbReference>
<comment type="similarity">
    <text evidence="2">Belongs to the FAD-binding oxidoreductase/transferase type 4 family.</text>
</comment>
<dbReference type="Gene3D" id="3.30.70.2740">
    <property type="match status" value="1"/>
</dbReference>
<dbReference type="Pfam" id="PF01565">
    <property type="entry name" value="FAD_binding_4"/>
    <property type="match status" value="1"/>
</dbReference>
<dbReference type="InterPro" id="IPR004113">
    <property type="entry name" value="FAD-bd_oxidored_4_C"/>
</dbReference>
<dbReference type="SUPFAM" id="SSF55103">
    <property type="entry name" value="FAD-linked oxidases, C-terminal domain"/>
    <property type="match status" value="1"/>
</dbReference>
<feature type="domain" description="FAD-binding PCMH-type" evidence="5">
    <location>
        <begin position="48"/>
        <end position="228"/>
    </location>
</feature>
<dbReference type="InterPro" id="IPR016167">
    <property type="entry name" value="FAD-bd_PCMH_sub1"/>
</dbReference>
<dbReference type="InterPro" id="IPR016169">
    <property type="entry name" value="FAD-bd_PCMH_sub2"/>
</dbReference>
<sequence>MSFIQPTLLQRSVDPRLIPGLRAIVGERYVLIDEAAVAPHLVEWRHLYRGACACVVKPANTAEVAAIVQLCGQLNAAIVPQGGNTGLVGGQIPFDSGAVVLSLARLDRLRSIDPQSNAMTVEAGMTLRAAQDAAAAADRLFPLSLASEGSCLIGGNIATNAGGTAVLAYGNMRDLVLGLEVVLADGRIWNGLRALRKDNTGYDLKNLFIGSEGTLGIVTAAVLKLFPKPRAQETAFIGVETPEAALGLLNSALARAGRGLTTYELMPRFGVDIVLKHAPGSRDPLSARYPWYVLMELSSGQEEPLRPFIEGILEEGIASGLVKDAALADSLEQRRALWRLREAMSEVQSLEGGSIKHDVAVPVHLVPQFLTEALAMVNALIPGCRPCAFGHVGDGNIHFNISQPEGADRDAFIARWEEVNAAVHRVVARLNGSISAEHGIGLLKREALVEVKEPVELDLMRQIKGLLDPTGLMNPGKVV</sequence>
<dbReference type="PANTHER" id="PTHR43716">
    <property type="entry name" value="D-2-HYDROXYGLUTARATE DEHYDROGENASE, MITOCHONDRIAL"/>
    <property type="match status" value="1"/>
</dbReference>
<protein>
    <submittedName>
        <fullName evidence="6">Hydroxyacid dehydrogenase</fullName>
    </submittedName>
</protein>
<dbReference type="EMBL" id="LWDL01000031">
    <property type="protein sequence ID" value="OQW49776.1"/>
    <property type="molecule type" value="Genomic_DNA"/>
</dbReference>
<evidence type="ECO:0000256" key="2">
    <source>
        <dbReference type="ARBA" id="ARBA00008000"/>
    </source>
</evidence>
<accession>A0A1W9HQT1</accession>
<dbReference type="Gene3D" id="3.30.43.10">
    <property type="entry name" value="Uridine Diphospho-n-acetylenolpyruvylglucosamine Reductase, domain 2"/>
    <property type="match status" value="1"/>
</dbReference>
<dbReference type="InterPro" id="IPR016166">
    <property type="entry name" value="FAD-bd_PCMH"/>
</dbReference>
<evidence type="ECO:0000256" key="1">
    <source>
        <dbReference type="ARBA" id="ARBA00001974"/>
    </source>
</evidence>
<evidence type="ECO:0000256" key="3">
    <source>
        <dbReference type="ARBA" id="ARBA00022630"/>
    </source>
</evidence>
<dbReference type="STRING" id="1827387.A4S15_02745"/>
<dbReference type="InterPro" id="IPR006094">
    <property type="entry name" value="Oxid_FAD_bind_N"/>
</dbReference>
<dbReference type="Proteomes" id="UP000192872">
    <property type="component" value="Unassembled WGS sequence"/>
</dbReference>
<comment type="caution">
    <text evidence="6">The sequence shown here is derived from an EMBL/GenBank/DDBJ whole genome shotgun (WGS) entry which is preliminary data.</text>
</comment>
<dbReference type="FunFam" id="1.10.45.10:FF:000001">
    <property type="entry name" value="D-lactate dehydrogenase mitochondrial"/>
    <property type="match status" value="1"/>
</dbReference>
<evidence type="ECO:0000313" key="7">
    <source>
        <dbReference type="Proteomes" id="UP000192872"/>
    </source>
</evidence>
<dbReference type="InterPro" id="IPR016164">
    <property type="entry name" value="FAD-linked_Oxase-like_C"/>
</dbReference>
<dbReference type="GO" id="GO:0022904">
    <property type="term" value="P:respiratory electron transport chain"/>
    <property type="evidence" value="ECO:0007669"/>
    <property type="project" value="TreeGrafter"/>
</dbReference>
<proteinExistence type="inferred from homology"/>
<keyword evidence="4" id="KW-0274">FAD</keyword>
<dbReference type="InterPro" id="IPR036318">
    <property type="entry name" value="FAD-bd_PCMH-like_sf"/>
</dbReference>
<dbReference type="InterPro" id="IPR051264">
    <property type="entry name" value="FAD-oxidored/transferase_4"/>
</dbReference>
<organism evidence="6 7">
    <name type="scientific">Candidatus Raskinella chloraquaticus</name>
    <dbReference type="NCBI Taxonomy" id="1951219"/>
    <lineage>
        <taxon>Bacteria</taxon>
        <taxon>Pseudomonadati</taxon>
        <taxon>Pseudomonadota</taxon>
        <taxon>Alphaproteobacteria</taxon>
        <taxon>Hyphomicrobiales</taxon>
        <taxon>Phreatobacteraceae</taxon>
        <taxon>Candidatus Raskinella</taxon>
    </lineage>
</organism>
<dbReference type="InterPro" id="IPR016171">
    <property type="entry name" value="Vanillyl_alc_oxidase_C-sub2"/>
</dbReference>
<gene>
    <name evidence="6" type="ORF">A4S15_02745</name>
</gene>
<evidence type="ECO:0000256" key="4">
    <source>
        <dbReference type="ARBA" id="ARBA00022827"/>
    </source>
</evidence>
<dbReference type="SUPFAM" id="SSF56176">
    <property type="entry name" value="FAD-binding/transporter-associated domain-like"/>
    <property type="match status" value="1"/>
</dbReference>
<dbReference type="Gene3D" id="3.30.70.2190">
    <property type="match status" value="1"/>
</dbReference>